<evidence type="ECO:0000313" key="1">
    <source>
        <dbReference type="EMBL" id="KAK5860722.1"/>
    </source>
</evidence>
<protein>
    <submittedName>
        <fullName evidence="1">Uncharacterized protein</fullName>
    </submittedName>
</protein>
<dbReference type="AlphaFoldDB" id="A0AAN7XH01"/>
<comment type="caution">
    <text evidence="1">The sequence shown here is derived from an EMBL/GenBank/DDBJ whole genome shotgun (WGS) entry which is preliminary data.</text>
</comment>
<organism evidence="1 2">
    <name type="scientific">Eleginops maclovinus</name>
    <name type="common">Patagonian blennie</name>
    <name type="synonym">Eleginus maclovinus</name>
    <dbReference type="NCBI Taxonomy" id="56733"/>
    <lineage>
        <taxon>Eukaryota</taxon>
        <taxon>Metazoa</taxon>
        <taxon>Chordata</taxon>
        <taxon>Craniata</taxon>
        <taxon>Vertebrata</taxon>
        <taxon>Euteleostomi</taxon>
        <taxon>Actinopterygii</taxon>
        <taxon>Neopterygii</taxon>
        <taxon>Teleostei</taxon>
        <taxon>Neoteleostei</taxon>
        <taxon>Acanthomorphata</taxon>
        <taxon>Eupercaria</taxon>
        <taxon>Perciformes</taxon>
        <taxon>Notothenioidei</taxon>
        <taxon>Eleginopidae</taxon>
        <taxon>Eleginops</taxon>
    </lineage>
</organism>
<reference evidence="1 2" key="2">
    <citation type="journal article" date="2023" name="Mol. Biol. Evol.">
        <title>Genomics of Secondarily Temperate Adaptation in the Only Non-Antarctic Icefish.</title>
        <authorList>
            <person name="Rivera-Colon A.G."/>
            <person name="Rayamajhi N."/>
            <person name="Minhas B.F."/>
            <person name="Madrigal G."/>
            <person name="Bilyk K.T."/>
            <person name="Yoon V."/>
            <person name="Hune M."/>
            <person name="Gregory S."/>
            <person name="Cheng C.H.C."/>
            <person name="Catchen J.M."/>
        </authorList>
    </citation>
    <scope>NUCLEOTIDE SEQUENCE [LARGE SCALE GENOMIC DNA]</scope>
    <source>
        <strain evidence="1">JMC-PN-2008</strain>
    </source>
</reference>
<sequence>MLISLLMSHVQKRPPPHPSKGPNANTYTFDGLSQVSFLTAATASSSAINTQPSDVVAALTTALTTALMNVHGPTPFPREGQLKVGCYDGLTSWETYWAQFYLLREQSS</sequence>
<proteinExistence type="predicted"/>
<dbReference type="EMBL" id="JAUZQC010000013">
    <property type="protein sequence ID" value="KAK5860722.1"/>
    <property type="molecule type" value="Genomic_DNA"/>
</dbReference>
<reference evidence="1 2" key="1">
    <citation type="journal article" date="2023" name="Genes (Basel)">
        <title>Chromosome-Level Genome Assembly and Circadian Gene Repertoire of the Patagonia Blennie Eleginops maclovinus-The Closest Ancestral Proxy of Antarctic Cryonotothenioids.</title>
        <authorList>
            <person name="Cheng C.C."/>
            <person name="Rivera-Colon A.G."/>
            <person name="Minhas B.F."/>
            <person name="Wilson L."/>
            <person name="Rayamajhi N."/>
            <person name="Vargas-Chacoff L."/>
            <person name="Catchen J.M."/>
        </authorList>
    </citation>
    <scope>NUCLEOTIDE SEQUENCE [LARGE SCALE GENOMIC DNA]</scope>
    <source>
        <strain evidence="1">JMC-PN-2008</strain>
    </source>
</reference>
<gene>
    <name evidence="1" type="ORF">PBY51_022183</name>
</gene>
<evidence type="ECO:0000313" key="2">
    <source>
        <dbReference type="Proteomes" id="UP001346869"/>
    </source>
</evidence>
<name>A0AAN7XH01_ELEMC</name>
<dbReference type="Proteomes" id="UP001346869">
    <property type="component" value="Unassembled WGS sequence"/>
</dbReference>
<accession>A0AAN7XH01</accession>
<keyword evidence="2" id="KW-1185">Reference proteome</keyword>